<evidence type="ECO:0000313" key="4">
    <source>
        <dbReference type="Proteomes" id="UP000316726"/>
    </source>
</evidence>
<name>A0A5B8MF77_9CHLO</name>
<keyword evidence="1" id="KW-0175">Coiled coil</keyword>
<protein>
    <submittedName>
        <fullName evidence="3">Uncharacterized protein</fullName>
    </submittedName>
</protein>
<reference evidence="3 4" key="1">
    <citation type="submission" date="2018-07" db="EMBL/GenBank/DDBJ databases">
        <title>The complete nuclear genome of the prasinophyte Chloropicon primus (CCMP1205).</title>
        <authorList>
            <person name="Pombert J.-F."/>
            <person name="Otis C."/>
            <person name="Turmel M."/>
            <person name="Lemieux C."/>
        </authorList>
    </citation>
    <scope>NUCLEOTIDE SEQUENCE [LARGE SCALE GENOMIC DNA]</scope>
    <source>
        <strain evidence="3 4">CCMP1205</strain>
    </source>
</reference>
<feature type="compositionally biased region" description="Basic and acidic residues" evidence="2">
    <location>
        <begin position="267"/>
        <end position="277"/>
    </location>
</feature>
<dbReference type="AlphaFoldDB" id="A0A5B8MF77"/>
<feature type="region of interest" description="Disordered" evidence="2">
    <location>
        <begin position="108"/>
        <end position="477"/>
    </location>
</feature>
<dbReference type="EMBL" id="CP031035">
    <property type="protein sequence ID" value="QDZ19136.1"/>
    <property type="molecule type" value="Genomic_DNA"/>
</dbReference>
<evidence type="ECO:0000256" key="1">
    <source>
        <dbReference type="SAM" id="Coils"/>
    </source>
</evidence>
<gene>
    <name evidence="3" type="ORF">A3770_02p16540</name>
</gene>
<evidence type="ECO:0000313" key="3">
    <source>
        <dbReference type="EMBL" id="QDZ19136.1"/>
    </source>
</evidence>
<dbReference type="Proteomes" id="UP000316726">
    <property type="component" value="Chromosome 2"/>
</dbReference>
<feature type="compositionally biased region" description="Acidic residues" evidence="2">
    <location>
        <begin position="303"/>
        <end position="314"/>
    </location>
</feature>
<accession>A0A5B8MF77</accession>
<feature type="coiled-coil region" evidence="1">
    <location>
        <begin position="5"/>
        <end position="61"/>
    </location>
</feature>
<sequence>MVGTRTGLGAEIEKLRARREMLELDSASYSVSTVAKWRARLSELKNQSEAARARNERLVAETSKVSNEYHDSARVVQLSDKAFGYDVAVREYLKKVKKLLPTWIKQQQCQHEEQSLDKPGSSSPRSRAVPDRSKPRASPRTSGESVKGKVVLGGPDKERIRIHLSREGSFSARSPSGARGREPVGEEEEEEERQLSRNPSLSRSPAFAPVQTASFTNIAKIGDANNSSSRKRTPEQAGRSQEREASPVSSQAPTPPLQQQPQQPQSEKSRESRESHLARTTPKSRVPGSEVKVTPTRVRFLGEDVDLEDSEDTFESYADTGEEPSPVGKSDSQVYYTESERSVESFQGAYPASPLLAQEKSDQSRAPTPVRKDSPAIPSVRPTEPASAVPESQSEQAAREVSSTSSSSEETSGHAEEPEAPPPKKSSTPKEIVGNQDERSLGDDEGDEGNGGPFQGDAVKTSNIANRTFDTDTEESDVFYQSYQTKQLSKESSDEFDF</sequence>
<organism evidence="3 4">
    <name type="scientific">Chloropicon primus</name>
    <dbReference type="NCBI Taxonomy" id="1764295"/>
    <lineage>
        <taxon>Eukaryota</taxon>
        <taxon>Viridiplantae</taxon>
        <taxon>Chlorophyta</taxon>
        <taxon>Chloropicophyceae</taxon>
        <taxon>Chloropicales</taxon>
        <taxon>Chloropicaceae</taxon>
        <taxon>Chloropicon</taxon>
    </lineage>
</organism>
<keyword evidence="4" id="KW-1185">Reference proteome</keyword>
<proteinExistence type="predicted"/>
<feature type="compositionally biased region" description="Basic and acidic residues" evidence="2">
    <location>
        <begin position="155"/>
        <end position="166"/>
    </location>
</feature>
<evidence type="ECO:0000256" key="2">
    <source>
        <dbReference type="SAM" id="MobiDB-lite"/>
    </source>
</evidence>